<accession>A0A0C3IW99</accession>
<gene>
    <name evidence="1" type="ORF">M404DRAFT_29068</name>
</gene>
<dbReference type="HOGENOM" id="CLU_1571283_0_0_1"/>
<proteinExistence type="predicted"/>
<evidence type="ECO:0000313" key="1">
    <source>
        <dbReference type="EMBL" id="KIO01108.1"/>
    </source>
</evidence>
<organism evidence="1 2">
    <name type="scientific">Pisolithus tinctorius Marx 270</name>
    <dbReference type="NCBI Taxonomy" id="870435"/>
    <lineage>
        <taxon>Eukaryota</taxon>
        <taxon>Fungi</taxon>
        <taxon>Dikarya</taxon>
        <taxon>Basidiomycota</taxon>
        <taxon>Agaricomycotina</taxon>
        <taxon>Agaricomycetes</taxon>
        <taxon>Agaricomycetidae</taxon>
        <taxon>Boletales</taxon>
        <taxon>Sclerodermatineae</taxon>
        <taxon>Pisolithaceae</taxon>
        <taxon>Pisolithus</taxon>
    </lineage>
</organism>
<evidence type="ECO:0000313" key="2">
    <source>
        <dbReference type="Proteomes" id="UP000054217"/>
    </source>
</evidence>
<dbReference type="EMBL" id="KN831991">
    <property type="protein sequence ID" value="KIO01108.1"/>
    <property type="molecule type" value="Genomic_DNA"/>
</dbReference>
<reference evidence="1 2" key="1">
    <citation type="submission" date="2014-04" db="EMBL/GenBank/DDBJ databases">
        <authorList>
            <consortium name="DOE Joint Genome Institute"/>
            <person name="Kuo A."/>
            <person name="Kohler A."/>
            <person name="Costa M.D."/>
            <person name="Nagy L.G."/>
            <person name="Floudas D."/>
            <person name="Copeland A."/>
            <person name="Barry K.W."/>
            <person name="Cichocki N."/>
            <person name="Veneault-Fourrey C."/>
            <person name="LaButti K."/>
            <person name="Lindquist E.A."/>
            <person name="Lipzen A."/>
            <person name="Lundell T."/>
            <person name="Morin E."/>
            <person name="Murat C."/>
            <person name="Sun H."/>
            <person name="Tunlid A."/>
            <person name="Henrissat B."/>
            <person name="Grigoriev I.V."/>
            <person name="Hibbett D.S."/>
            <person name="Martin F."/>
            <person name="Nordberg H.P."/>
            <person name="Cantor M.N."/>
            <person name="Hua S.X."/>
        </authorList>
    </citation>
    <scope>NUCLEOTIDE SEQUENCE [LARGE SCALE GENOMIC DNA]</scope>
    <source>
        <strain evidence="1 2">Marx 270</strain>
    </source>
</reference>
<sequence>MVFKEVGRHLGMAANSTAWEALLQNTTWSGIDKNYHNALYATDAIPLVPFVPVPEDDFGTISEVELQSLRNTPSTSMPAISAITWDIGHAVEGRDPTGLWLLPQAHHLHRLHCLSPPTLALAAPPPQDHLGPVTSPQGSEDVRGDCQVTCVMCIIASLVLAVVVLGLEAH</sequence>
<dbReference type="Proteomes" id="UP000054217">
    <property type="component" value="Unassembled WGS sequence"/>
</dbReference>
<dbReference type="InParanoid" id="A0A0C3IW99"/>
<dbReference type="AlphaFoldDB" id="A0A0C3IW99"/>
<keyword evidence="2" id="KW-1185">Reference proteome</keyword>
<reference evidence="2" key="2">
    <citation type="submission" date="2015-01" db="EMBL/GenBank/DDBJ databases">
        <title>Evolutionary Origins and Diversification of the Mycorrhizal Mutualists.</title>
        <authorList>
            <consortium name="DOE Joint Genome Institute"/>
            <consortium name="Mycorrhizal Genomics Consortium"/>
            <person name="Kohler A."/>
            <person name="Kuo A."/>
            <person name="Nagy L.G."/>
            <person name="Floudas D."/>
            <person name="Copeland A."/>
            <person name="Barry K.W."/>
            <person name="Cichocki N."/>
            <person name="Veneault-Fourrey C."/>
            <person name="LaButti K."/>
            <person name="Lindquist E.A."/>
            <person name="Lipzen A."/>
            <person name="Lundell T."/>
            <person name="Morin E."/>
            <person name="Murat C."/>
            <person name="Riley R."/>
            <person name="Ohm R."/>
            <person name="Sun H."/>
            <person name="Tunlid A."/>
            <person name="Henrissat B."/>
            <person name="Grigoriev I.V."/>
            <person name="Hibbett D.S."/>
            <person name="Martin F."/>
        </authorList>
    </citation>
    <scope>NUCLEOTIDE SEQUENCE [LARGE SCALE GENOMIC DNA]</scope>
    <source>
        <strain evidence="2">Marx 270</strain>
    </source>
</reference>
<protein>
    <submittedName>
        <fullName evidence="1">Uncharacterized protein</fullName>
    </submittedName>
</protein>
<name>A0A0C3IW99_PISTI</name>